<name>A0A6P2KCI4_9BURK</name>
<dbReference type="RefSeq" id="WP_152603305.1">
    <property type="nucleotide sequence ID" value="NZ_CABVQD010000006.1"/>
</dbReference>
<keyword evidence="1" id="KW-0732">Signal</keyword>
<evidence type="ECO:0000313" key="2">
    <source>
        <dbReference type="EMBL" id="VWB53312.1"/>
    </source>
</evidence>
<proteinExistence type="predicted"/>
<reference evidence="2 3" key="1">
    <citation type="submission" date="2019-09" db="EMBL/GenBank/DDBJ databases">
        <authorList>
            <person name="Depoorter E."/>
        </authorList>
    </citation>
    <scope>NUCLEOTIDE SEQUENCE [LARGE SCALE GENOMIC DNA]</scope>
    <source>
        <strain evidence="2">LMG 30113</strain>
    </source>
</reference>
<dbReference type="EMBL" id="CABVQD010000006">
    <property type="protein sequence ID" value="VWB53312.1"/>
    <property type="molecule type" value="Genomic_DNA"/>
</dbReference>
<organism evidence="2 3">
    <name type="scientific">Burkholderia paludis</name>
    <dbReference type="NCBI Taxonomy" id="1506587"/>
    <lineage>
        <taxon>Bacteria</taxon>
        <taxon>Pseudomonadati</taxon>
        <taxon>Pseudomonadota</taxon>
        <taxon>Betaproteobacteria</taxon>
        <taxon>Burkholderiales</taxon>
        <taxon>Burkholderiaceae</taxon>
        <taxon>Burkholderia</taxon>
        <taxon>Burkholderia cepacia complex</taxon>
    </lineage>
</organism>
<evidence type="ECO:0000313" key="3">
    <source>
        <dbReference type="Proteomes" id="UP000494330"/>
    </source>
</evidence>
<sequence length="205" mass="21703">MFLKEAWLAMLVIAPSLAAHAALPVPPAGAGATEIVKFAVGYEGRADDASELLRGASRAPTDLEAGLFTRAFLRAWYDLKAKEAANPDIVSTPNGSPGIDNVTNGETDYLIGAESSGNCARKDRFGDVSNGINGTVVAVRGCARNRYVSLFFLKNEEGRLKIDDVVQGAFASDPLNPAALHRAGVSQGVRNEIERKLGVFGVSKK</sequence>
<protein>
    <recommendedName>
        <fullName evidence="4">Lipoprotein</fullName>
    </recommendedName>
</protein>
<dbReference type="AlphaFoldDB" id="A0A6P2KCI4"/>
<evidence type="ECO:0000256" key="1">
    <source>
        <dbReference type="SAM" id="SignalP"/>
    </source>
</evidence>
<feature type="chain" id="PRO_5044426629" description="Lipoprotein" evidence="1">
    <location>
        <begin position="22"/>
        <end position="205"/>
    </location>
</feature>
<accession>A0A6P2KCI4</accession>
<feature type="signal peptide" evidence="1">
    <location>
        <begin position="1"/>
        <end position="21"/>
    </location>
</feature>
<evidence type="ECO:0008006" key="4">
    <source>
        <dbReference type="Google" id="ProtNLM"/>
    </source>
</evidence>
<gene>
    <name evidence="2" type="ORF">BPA30113_02317</name>
</gene>
<keyword evidence="3" id="KW-1185">Reference proteome</keyword>
<dbReference type="Proteomes" id="UP000494330">
    <property type="component" value="Unassembled WGS sequence"/>
</dbReference>